<gene>
    <name evidence="1" type="ORF">FNU76_21445</name>
</gene>
<dbReference type="EMBL" id="CP041730">
    <property type="protein sequence ID" value="QDQ28710.1"/>
    <property type="molecule type" value="Genomic_DNA"/>
</dbReference>
<keyword evidence="2" id="KW-1185">Reference proteome</keyword>
<organism evidence="1 2">
    <name type="scientific">Chitinimonas arctica</name>
    <dbReference type="NCBI Taxonomy" id="2594795"/>
    <lineage>
        <taxon>Bacteria</taxon>
        <taxon>Pseudomonadati</taxon>
        <taxon>Pseudomonadota</taxon>
        <taxon>Betaproteobacteria</taxon>
        <taxon>Neisseriales</taxon>
        <taxon>Chitinibacteraceae</taxon>
        <taxon>Chitinimonas</taxon>
    </lineage>
</organism>
<name>A0A516SKN1_9NEIS</name>
<evidence type="ECO:0000313" key="1">
    <source>
        <dbReference type="EMBL" id="QDQ28710.1"/>
    </source>
</evidence>
<protein>
    <submittedName>
        <fullName evidence="1">Uncharacterized protein</fullName>
    </submittedName>
</protein>
<evidence type="ECO:0000313" key="2">
    <source>
        <dbReference type="Proteomes" id="UP000317550"/>
    </source>
</evidence>
<accession>A0A516SKN1</accession>
<dbReference type="Proteomes" id="UP000317550">
    <property type="component" value="Chromosome"/>
</dbReference>
<dbReference type="KEGG" id="cari:FNU76_21445"/>
<dbReference type="RefSeq" id="WP_144280093.1">
    <property type="nucleotide sequence ID" value="NZ_CP041730.1"/>
</dbReference>
<dbReference type="AlphaFoldDB" id="A0A516SKN1"/>
<proteinExistence type="predicted"/>
<reference evidence="2" key="1">
    <citation type="submission" date="2019-07" db="EMBL/GenBank/DDBJ databases">
        <title>Chitinimonas sp. nov., isolated from Ny-Alesund, arctica soil.</title>
        <authorList>
            <person name="Xu Q."/>
            <person name="Peng F."/>
        </authorList>
    </citation>
    <scope>NUCLEOTIDE SEQUENCE [LARGE SCALE GENOMIC DNA]</scope>
    <source>
        <strain evidence="2">R3-44</strain>
    </source>
</reference>
<sequence length="357" mass="39770">MGVLSYMAACSGVSFFSKDFDEFGKSMRREKLGGPVHVISRDSREQTAKYMVSRMADIQRSGGYLNIGKGRDYNIEYRENEKSFVASRDLIDTNAVERLAISFSEGVKKLFRKSDAAFISSELNRQVREIKGKGIETGSLDSDEAYSKVPAYKPVPVWSSNPMGTSSGLTEADLLVELPSELSVAELWGQKKSPVIVLAKDTDTAKRLLRKGAIRKKLASVGEGEVLVSENNHAIKIDYKAAEAERRVIKIMATLRDALIGKIDAGKKLQAQAMDLILRRNKKYDFKMTVLEGIAVHCEAAARYTDFVRWEYGYERHHIGTGIFQCIAANGASEATQTLSRSFEEILMSKKKMPLAR</sequence>